<evidence type="ECO:0000256" key="4">
    <source>
        <dbReference type="SAM" id="SignalP"/>
    </source>
</evidence>
<evidence type="ECO:0000313" key="7">
    <source>
        <dbReference type="Proteomes" id="UP000188728"/>
    </source>
</evidence>
<sequence>MKNKAKFNRTFQLSLLAIALGLFNQAWATDLTCSTLTGCKYDFHGGRDNTWMINNQSTSFNDTINVEVLPGNYQNIAKTDVGTIITDGESIASADALFRIRDLSNRDNIITFKSGVNATLKEDYPSSNLIDLWRATATLEKGVKLILEQNYAQLHNTTDAYGDDDDGNSAISTRNSRVDTEADIEINNNGANVAIESQESSNITSSNHRIIMNGENNIAYALFGRDTLTINNVNISGNRDKQFAFDIGNDDSETANINADHLNVSLNDKSGLMTNSDSTSSIVNFNHSNIKTGYGVLIFPLDRYTTNLNLQNSTLNATQALVSINDKMLLDGDGDDDDEVIDIAKAEVYQLNITGSRNSIFTGAIIENPEKPAKVETNLYLEESQWRFNQSSRLNHLTVNDSVVTFEPNSEYKTLTIKGNLTGNGTFNLNTNISENKGDKIIVEGTASGEHKLNVTDHGTPVANHKLTLVETHGGDAKFSLTNPNGLVDLGAYKYGLAKEGDNWVLANSRSAITPTPPTPVNPAQPTNPPLPETKLLSDLANAQVSLRQAQLLLLENELSGIHQRLGEVKNGEKGNVWVRNVNSREKLTALSTGDSQTSGFKQNVHSLQVGADAAVSDNFRLGGFVGRSQANVDFNGNYGDSKVRSHSVGLYATYLADNGIYVDNIAKYSRLKSQYDHKKTHHYRHYNTYTLSSELGKQFKLSSDWVITPQAQLAWTHIQGKDNEDSLSSIYSRVGVRVAKSFALANGWNLQPYAEINGITSRNNDSKIHHSNTALNVEDSRGRFESVLGVNAGVANHRIGLEVSRADGKRYDKPYQIQALYRYHW</sequence>
<feature type="domain" description="Autotransporter" evidence="5">
    <location>
        <begin position="570"/>
        <end position="826"/>
    </location>
</feature>
<evidence type="ECO:0000256" key="2">
    <source>
        <dbReference type="ARBA" id="ARBA00022525"/>
    </source>
</evidence>
<reference evidence="6 7" key="1">
    <citation type="submission" date="2016-10" db="EMBL/GenBank/DDBJ databases">
        <title>Rodentibacter gen. nov. and new species.</title>
        <authorList>
            <person name="Christensen H."/>
        </authorList>
    </citation>
    <scope>NUCLEOTIDE SEQUENCE [LARGE SCALE GENOMIC DNA]</scope>
    <source>
        <strain evidence="6 7">H1983213011</strain>
    </source>
</reference>
<dbReference type="InterPro" id="IPR050909">
    <property type="entry name" value="Bact_Autotransporter_VF"/>
</dbReference>
<dbReference type="Pfam" id="PF03212">
    <property type="entry name" value="Pertactin"/>
    <property type="match status" value="1"/>
</dbReference>
<comment type="caution">
    <text evidence="6">The sequence shown here is derived from an EMBL/GenBank/DDBJ whole genome shotgun (WGS) entry which is preliminary data.</text>
</comment>
<dbReference type="CDD" id="cd01343">
    <property type="entry name" value="PL1_Passenger_AT"/>
    <property type="match status" value="1"/>
</dbReference>
<evidence type="ECO:0000259" key="5">
    <source>
        <dbReference type="PROSITE" id="PS51208"/>
    </source>
</evidence>
<comment type="subcellular location">
    <subcellularLocation>
        <location evidence="1">Secreted</location>
    </subcellularLocation>
</comment>
<accession>A0A1V3INN4</accession>
<dbReference type="SUPFAM" id="SSF103515">
    <property type="entry name" value="Autotransporter"/>
    <property type="match status" value="1"/>
</dbReference>
<dbReference type="SMART" id="SM00869">
    <property type="entry name" value="Autotransporter"/>
    <property type="match status" value="1"/>
</dbReference>
<dbReference type="PANTHER" id="PTHR12338">
    <property type="entry name" value="AUTOTRANSPORTER"/>
    <property type="match status" value="1"/>
</dbReference>
<dbReference type="SUPFAM" id="SSF51126">
    <property type="entry name" value="Pectin lyase-like"/>
    <property type="match status" value="1"/>
</dbReference>
<dbReference type="InterPro" id="IPR036709">
    <property type="entry name" value="Autotransporte_beta_dom_sf"/>
</dbReference>
<dbReference type="RefSeq" id="WP_077474549.1">
    <property type="nucleotide sequence ID" value="NZ_MLHK01000062.1"/>
</dbReference>
<keyword evidence="3 4" id="KW-0732">Signal</keyword>
<evidence type="ECO:0000256" key="1">
    <source>
        <dbReference type="ARBA" id="ARBA00004613"/>
    </source>
</evidence>
<dbReference type="PANTHER" id="PTHR12338:SF5">
    <property type="entry name" value="ANTIGEN 43-RELATED"/>
    <property type="match status" value="1"/>
</dbReference>
<feature type="signal peptide" evidence="4">
    <location>
        <begin position="1"/>
        <end position="28"/>
    </location>
</feature>
<dbReference type="NCBIfam" id="TIGR01414">
    <property type="entry name" value="autotrans_barl"/>
    <property type="match status" value="1"/>
</dbReference>
<dbReference type="Proteomes" id="UP000188728">
    <property type="component" value="Unassembled WGS sequence"/>
</dbReference>
<dbReference type="Gene3D" id="2.160.20.20">
    <property type="match status" value="1"/>
</dbReference>
<dbReference type="Pfam" id="PF03797">
    <property type="entry name" value="Autotransporter"/>
    <property type="match status" value="1"/>
</dbReference>
<feature type="chain" id="PRO_5013342028" evidence="4">
    <location>
        <begin position="29"/>
        <end position="826"/>
    </location>
</feature>
<dbReference type="GO" id="GO:0019867">
    <property type="term" value="C:outer membrane"/>
    <property type="evidence" value="ECO:0007669"/>
    <property type="project" value="InterPro"/>
</dbReference>
<dbReference type="EMBL" id="MLHK01000062">
    <property type="protein sequence ID" value="OOF43882.1"/>
    <property type="molecule type" value="Genomic_DNA"/>
</dbReference>
<evidence type="ECO:0000313" key="6">
    <source>
        <dbReference type="EMBL" id="OOF43882.1"/>
    </source>
</evidence>
<dbReference type="InterPro" id="IPR011050">
    <property type="entry name" value="Pectin_lyase_fold/virulence"/>
</dbReference>
<name>A0A1V3INN4_9PAST</name>
<dbReference type="InterPro" id="IPR005546">
    <property type="entry name" value="Autotransporte_beta"/>
</dbReference>
<dbReference type="PROSITE" id="PS51208">
    <property type="entry name" value="AUTOTRANSPORTER"/>
    <property type="match status" value="1"/>
</dbReference>
<protein>
    <submittedName>
        <fullName evidence="6">Autotransporter outer membrane beta-barrel domain-containing protein</fullName>
    </submittedName>
</protein>
<keyword evidence="2" id="KW-0964">Secreted</keyword>
<dbReference type="InterPro" id="IPR006315">
    <property type="entry name" value="OM_autotransptr_brl_dom"/>
</dbReference>
<gene>
    <name evidence="6" type="ORF">BKK51_10525</name>
</gene>
<proteinExistence type="predicted"/>
<dbReference type="GO" id="GO:0005576">
    <property type="term" value="C:extracellular region"/>
    <property type="evidence" value="ECO:0007669"/>
    <property type="project" value="UniProtKB-SubCell"/>
</dbReference>
<dbReference type="InterPro" id="IPR012332">
    <property type="entry name" value="Autotransporter_pectin_lyase_C"/>
</dbReference>
<dbReference type="AlphaFoldDB" id="A0A1V3INN4"/>
<evidence type="ECO:0000256" key="3">
    <source>
        <dbReference type="ARBA" id="ARBA00022729"/>
    </source>
</evidence>
<dbReference type="Gene3D" id="2.40.128.130">
    <property type="entry name" value="Autotransporter beta-domain"/>
    <property type="match status" value="1"/>
</dbReference>
<dbReference type="InterPro" id="IPR004899">
    <property type="entry name" value="Pertactin_central"/>
</dbReference>
<organism evidence="6 7">
    <name type="scientific">Rodentibacter trehalosifermentans</name>
    <dbReference type="NCBI Taxonomy" id="1908263"/>
    <lineage>
        <taxon>Bacteria</taxon>
        <taxon>Pseudomonadati</taxon>
        <taxon>Pseudomonadota</taxon>
        <taxon>Gammaproteobacteria</taxon>
        <taxon>Pasteurellales</taxon>
        <taxon>Pasteurellaceae</taxon>
        <taxon>Rodentibacter</taxon>
    </lineage>
</organism>